<dbReference type="InterPro" id="IPR044593">
    <property type="entry name" value="FLZ8/MARD1"/>
</dbReference>
<keyword evidence="3" id="KW-1185">Reference proteome</keyword>
<dbReference type="EMBL" id="OZ075118">
    <property type="protein sequence ID" value="CAL5091197.1"/>
    <property type="molecule type" value="Genomic_DNA"/>
</dbReference>
<proteinExistence type="predicted"/>
<dbReference type="PANTHER" id="PTHR46443:SF6">
    <property type="entry name" value="OS07G0175300 PROTEIN"/>
    <property type="match status" value="1"/>
</dbReference>
<feature type="region of interest" description="Disordered" evidence="1">
    <location>
        <begin position="1"/>
        <end position="65"/>
    </location>
</feature>
<feature type="compositionally biased region" description="Polar residues" evidence="1">
    <location>
        <begin position="55"/>
        <end position="64"/>
    </location>
</feature>
<organism evidence="2 3">
    <name type="scientific">Urochloa decumbens</name>
    <dbReference type="NCBI Taxonomy" id="240449"/>
    <lineage>
        <taxon>Eukaryota</taxon>
        <taxon>Viridiplantae</taxon>
        <taxon>Streptophyta</taxon>
        <taxon>Embryophyta</taxon>
        <taxon>Tracheophyta</taxon>
        <taxon>Spermatophyta</taxon>
        <taxon>Magnoliopsida</taxon>
        <taxon>Liliopsida</taxon>
        <taxon>Poales</taxon>
        <taxon>Poaceae</taxon>
        <taxon>PACMAD clade</taxon>
        <taxon>Panicoideae</taxon>
        <taxon>Panicodae</taxon>
        <taxon>Paniceae</taxon>
        <taxon>Melinidinae</taxon>
        <taxon>Urochloa</taxon>
    </lineage>
</organism>
<accession>A0ABC9GDG9</accession>
<dbReference type="Proteomes" id="UP001497457">
    <property type="component" value="Chromosome 8b"/>
</dbReference>
<name>A0ABC9GDG9_9POAL</name>
<evidence type="ECO:0000256" key="1">
    <source>
        <dbReference type="SAM" id="MobiDB-lite"/>
    </source>
</evidence>
<evidence type="ECO:0000313" key="3">
    <source>
        <dbReference type="Proteomes" id="UP001497457"/>
    </source>
</evidence>
<dbReference type="PANTHER" id="PTHR46443">
    <property type="entry name" value="FCS-LIKE ZINC FINGER 8"/>
    <property type="match status" value="1"/>
</dbReference>
<protein>
    <submittedName>
        <fullName evidence="2">Uncharacterized protein</fullName>
    </submittedName>
</protein>
<gene>
    <name evidence="2" type="ORF">URODEC1_LOCUS114244</name>
</gene>
<reference evidence="2" key="1">
    <citation type="submission" date="2024-10" db="EMBL/GenBank/DDBJ databases">
        <authorList>
            <person name="Ryan C."/>
        </authorList>
    </citation>
    <scope>NUCLEOTIDE SEQUENCE [LARGE SCALE GENOMIC DNA]</scope>
</reference>
<dbReference type="AlphaFoldDB" id="A0ABC9GDG9"/>
<sequence>MLKKTASEGAAAAMGCGDPRPLSLPTTKVTDGGRLSTRSLPSLFSIDAPMGPTSMPKQSKNRTCSAAGKNGGIGRPASSHCGGIGIPAAGLAGVLVAGEGDDGGYRGSGRVLLGMRLRVQLPPPPGKGPGAAGGGDLPGSPIEFGVKNRDAQLALLSPVQRSPLSSSAARLARRSEVEELAEEDYTCVIARGPNPRMTHIFEDRVVESRAGAGDGGGGDACCLMNSCSGCKKDALLLHRVSVIHSDFKLGEFWLRENSAAANATMKRCSSAKEWTSHLMRQ</sequence>
<evidence type="ECO:0000313" key="2">
    <source>
        <dbReference type="EMBL" id="CAL5091197.1"/>
    </source>
</evidence>